<evidence type="ECO:0000256" key="7">
    <source>
        <dbReference type="RuleBase" id="RU079119"/>
    </source>
</evidence>
<dbReference type="OrthoDB" id="302728at2759"/>
<dbReference type="eggNOG" id="KOG1311">
    <property type="taxonomic scope" value="Eukaryota"/>
</dbReference>
<protein>
    <recommendedName>
        <fullName evidence="7">Palmitoyltransferase</fullName>
        <ecNumber evidence="7">2.3.1.225</ecNumber>
    </recommendedName>
</protein>
<comment type="catalytic activity">
    <reaction evidence="7">
        <text>L-cysteinyl-[protein] + hexadecanoyl-CoA = S-hexadecanoyl-L-cysteinyl-[protein] + CoA</text>
        <dbReference type="Rhea" id="RHEA:36683"/>
        <dbReference type="Rhea" id="RHEA-COMP:10131"/>
        <dbReference type="Rhea" id="RHEA-COMP:11032"/>
        <dbReference type="ChEBI" id="CHEBI:29950"/>
        <dbReference type="ChEBI" id="CHEBI:57287"/>
        <dbReference type="ChEBI" id="CHEBI:57379"/>
        <dbReference type="ChEBI" id="CHEBI:74151"/>
        <dbReference type="EC" id="2.3.1.225"/>
    </reaction>
</comment>
<feature type="domain" description="Palmitoyltransferase DHHC" evidence="8">
    <location>
        <begin position="2"/>
        <end position="55"/>
    </location>
</feature>
<dbReference type="GO" id="GO:0005783">
    <property type="term" value="C:endoplasmic reticulum"/>
    <property type="evidence" value="ECO:0007669"/>
    <property type="project" value="TreeGrafter"/>
</dbReference>
<comment type="domain">
    <text evidence="7">The DHHC domain is required for palmitoyltransferase activity.</text>
</comment>
<dbReference type="GO" id="GO:0006612">
    <property type="term" value="P:protein targeting to membrane"/>
    <property type="evidence" value="ECO:0007669"/>
    <property type="project" value="TreeGrafter"/>
</dbReference>
<keyword evidence="10" id="KW-1185">Reference proteome</keyword>
<dbReference type="GO" id="GO:0016020">
    <property type="term" value="C:membrane"/>
    <property type="evidence" value="ECO:0007669"/>
    <property type="project" value="UniProtKB-SubCell"/>
</dbReference>
<evidence type="ECO:0000256" key="2">
    <source>
        <dbReference type="ARBA" id="ARBA00022679"/>
    </source>
</evidence>
<keyword evidence="4 7" id="KW-1133">Transmembrane helix</keyword>
<evidence type="ECO:0000256" key="5">
    <source>
        <dbReference type="ARBA" id="ARBA00023136"/>
    </source>
</evidence>
<name>A0A0Q9X603_DROWI</name>
<comment type="subcellular location">
    <subcellularLocation>
        <location evidence="1">Membrane</location>
        <topology evidence="1">Multi-pass membrane protein</topology>
    </subcellularLocation>
</comment>
<proteinExistence type="inferred from homology"/>
<dbReference type="GO" id="GO:0019706">
    <property type="term" value="F:protein-cysteine S-palmitoyltransferase activity"/>
    <property type="evidence" value="ECO:0007669"/>
    <property type="project" value="UniProtKB-EC"/>
</dbReference>
<keyword evidence="3 7" id="KW-0812">Transmembrane</keyword>
<dbReference type="InterPro" id="IPR001594">
    <property type="entry name" value="Palmitoyltrfase_DHHC"/>
</dbReference>
<dbReference type="AlphaFoldDB" id="A0A0Q9X603"/>
<evidence type="ECO:0000313" key="10">
    <source>
        <dbReference type="Proteomes" id="UP000007798"/>
    </source>
</evidence>
<keyword evidence="5 7" id="KW-0472">Membrane</keyword>
<dbReference type="EMBL" id="CH964272">
    <property type="protein sequence ID" value="KRG00151.1"/>
    <property type="molecule type" value="Genomic_DNA"/>
</dbReference>
<dbReference type="InParanoid" id="A0A0Q9X603"/>
<comment type="similarity">
    <text evidence="7">Belongs to the DHHC palmitoyltransferase family.</text>
</comment>
<evidence type="ECO:0000313" key="9">
    <source>
        <dbReference type="EMBL" id="KRG00151.1"/>
    </source>
</evidence>
<dbReference type="InterPro" id="IPR039859">
    <property type="entry name" value="PFA4/ZDH16/20/ERF2-like"/>
</dbReference>
<keyword evidence="6 7" id="KW-0012">Acyltransferase</keyword>
<evidence type="ECO:0000256" key="6">
    <source>
        <dbReference type="ARBA" id="ARBA00023315"/>
    </source>
</evidence>
<evidence type="ECO:0000259" key="8">
    <source>
        <dbReference type="Pfam" id="PF01529"/>
    </source>
</evidence>
<gene>
    <name evidence="9" type="primary">Dwil\GK27252</name>
    <name evidence="9" type="ORF">Dwil_GK27252</name>
</gene>
<evidence type="ECO:0000256" key="1">
    <source>
        <dbReference type="ARBA" id="ARBA00004141"/>
    </source>
</evidence>
<dbReference type="GO" id="GO:0005794">
    <property type="term" value="C:Golgi apparatus"/>
    <property type="evidence" value="ECO:0007669"/>
    <property type="project" value="TreeGrafter"/>
</dbReference>
<feature type="transmembrane region" description="Helical" evidence="7">
    <location>
        <begin position="38"/>
        <end position="57"/>
    </location>
</feature>
<dbReference type="PANTHER" id="PTHR22883:SF452">
    <property type="entry name" value="PALMITOYLTRANSFERASE"/>
    <property type="match status" value="1"/>
</dbReference>
<accession>A0A0Q9X603</accession>
<comment type="caution">
    <text evidence="7">Lacks conserved residue(s) required for the propagation of feature annotation.</text>
</comment>
<organism evidence="9 10">
    <name type="scientific">Drosophila willistoni</name>
    <name type="common">Fruit fly</name>
    <dbReference type="NCBI Taxonomy" id="7260"/>
    <lineage>
        <taxon>Eukaryota</taxon>
        <taxon>Metazoa</taxon>
        <taxon>Ecdysozoa</taxon>
        <taxon>Arthropoda</taxon>
        <taxon>Hexapoda</taxon>
        <taxon>Insecta</taxon>
        <taxon>Pterygota</taxon>
        <taxon>Neoptera</taxon>
        <taxon>Endopterygota</taxon>
        <taxon>Diptera</taxon>
        <taxon>Brachycera</taxon>
        <taxon>Muscomorpha</taxon>
        <taxon>Ephydroidea</taxon>
        <taxon>Drosophilidae</taxon>
        <taxon>Drosophila</taxon>
        <taxon>Sophophora</taxon>
    </lineage>
</organism>
<sequence length="68" mass="7813">MRMPPRSWHCRICECCTLKRDHHCVFLASCIGHNNQRYFICLMAHFSLATAVCFAYSPSPMMVASGHH</sequence>
<dbReference type="Pfam" id="PF01529">
    <property type="entry name" value="DHHC"/>
    <property type="match status" value="1"/>
</dbReference>
<dbReference type="Proteomes" id="UP000007798">
    <property type="component" value="Unassembled WGS sequence"/>
</dbReference>
<dbReference type="PANTHER" id="PTHR22883">
    <property type="entry name" value="ZINC FINGER DHHC DOMAIN CONTAINING PROTEIN"/>
    <property type="match status" value="1"/>
</dbReference>
<evidence type="ECO:0000256" key="3">
    <source>
        <dbReference type="ARBA" id="ARBA00022692"/>
    </source>
</evidence>
<dbReference type="PROSITE" id="PS50216">
    <property type="entry name" value="DHHC"/>
    <property type="match status" value="1"/>
</dbReference>
<evidence type="ECO:0000256" key="4">
    <source>
        <dbReference type="ARBA" id="ARBA00022989"/>
    </source>
</evidence>
<dbReference type="EC" id="2.3.1.225" evidence="7"/>
<reference evidence="9 10" key="1">
    <citation type="journal article" date="2007" name="Nature">
        <title>Evolution of genes and genomes on the Drosophila phylogeny.</title>
        <authorList>
            <consortium name="Drosophila 12 Genomes Consortium"/>
            <person name="Clark A.G."/>
            <person name="Eisen M.B."/>
            <person name="Smith D.R."/>
            <person name="Bergman C.M."/>
            <person name="Oliver B."/>
            <person name="Markow T.A."/>
            <person name="Kaufman T.C."/>
            <person name="Kellis M."/>
            <person name="Gelbart W."/>
            <person name="Iyer V.N."/>
            <person name="Pollard D.A."/>
            <person name="Sackton T.B."/>
            <person name="Larracuente A.M."/>
            <person name="Singh N.D."/>
            <person name="Abad J.P."/>
            <person name="Abt D.N."/>
            <person name="Adryan B."/>
            <person name="Aguade M."/>
            <person name="Akashi H."/>
            <person name="Anderson W.W."/>
            <person name="Aquadro C.F."/>
            <person name="Ardell D.H."/>
            <person name="Arguello R."/>
            <person name="Artieri C.G."/>
            <person name="Barbash D.A."/>
            <person name="Barker D."/>
            <person name="Barsanti P."/>
            <person name="Batterham P."/>
            <person name="Batzoglou S."/>
            <person name="Begun D."/>
            <person name="Bhutkar A."/>
            <person name="Blanco E."/>
            <person name="Bosak S.A."/>
            <person name="Bradley R.K."/>
            <person name="Brand A.D."/>
            <person name="Brent M.R."/>
            <person name="Brooks A.N."/>
            <person name="Brown R.H."/>
            <person name="Butlin R.K."/>
            <person name="Caggese C."/>
            <person name="Calvi B.R."/>
            <person name="Bernardo de Carvalho A."/>
            <person name="Caspi A."/>
            <person name="Castrezana S."/>
            <person name="Celniker S.E."/>
            <person name="Chang J.L."/>
            <person name="Chapple C."/>
            <person name="Chatterji S."/>
            <person name="Chinwalla A."/>
            <person name="Civetta A."/>
            <person name="Clifton S.W."/>
            <person name="Comeron J.M."/>
            <person name="Costello J.C."/>
            <person name="Coyne J.A."/>
            <person name="Daub J."/>
            <person name="David R.G."/>
            <person name="Delcher A.L."/>
            <person name="Delehaunty K."/>
            <person name="Do C.B."/>
            <person name="Ebling H."/>
            <person name="Edwards K."/>
            <person name="Eickbush T."/>
            <person name="Evans J.D."/>
            <person name="Filipski A."/>
            <person name="Findeiss S."/>
            <person name="Freyhult E."/>
            <person name="Fulton L."/>
            <person name="Fulton R."/>
            <person name="Garcia A.C."/>
            <person name="Gardiner A."/>
            <person name="Garfield D.A."/>
            <person name="Garvin B.E."/>
            <person name="Gibson G."/>
            <person name="Gilbert D."/>
            <person name="Gnerre S."/>
            <person name="Godfrey J."/>
            <person name="Good R."/>
            <person name="Gotea V."/>
            <person name="Gravely B."/>
            <person name="Greenberg A.J."/>
            <person name="Griffiths-Jones S."/>
            <person name="Gross S."/>
            <person name="Guigo R."/>
            <person name="Gustafson E.A."/>
            <person name="Haerty W."/>
            <person name="Hahn M.W."/>
            <person name="Halligan D.L."/>
            <person name="Halpern A.L."/>
            <person name="Halter G.M."/>
            <person name="Han M.V."/>
            <person name="Heger A."/>
            <person name="Hillier L."/>
            <person name="Hinrichs A.S."/>
            <person name="Holmes I."/>
            <person name="Hoskins R.A."/>
            <person name="Hubisz M.J."/>
            <person name="Hultmark D."/>
            <person name="Huntley M.A."/>
            <person name="Jaffe D.B."/>
            <person name="Jagadeeshan S."/>
            <person name="Jeck W.R."/>
            <person name="Johnson J."/>
            <person name="Jones C.D."/>
            <person name="Jordan W.C."/>
            <person name="Karpen G.H."/>
            <person name="Kataoka E."/>
            <person name="Keightley P.D."/>
            <person name="Kheradpour P."/>
            <person name="Kirkness E.F."/>
            <person name="Koerich L.B."/>
            <person name="Kristiansen K."/>
            <person name="Kudrna D."/>
            <person name="Kulathinal R.J."/>
            <person name="Kumar S."/>
            <person name="Kwok R."/>
            <person name="Lander E."/>
            <person name="Langley C.H."/>
            <person name="Lapoint R."/>
            <person name="Lazzaro B.P."/>
            <person name="Lee S.J."/>
            <person name="Levesque L."/>
            <person name="Li R."/>
            <person name="Lin C.F."/>
            <person name="Lin M.F."/>
            <person name="Lindblad-Toh K."/>
            <person name="Llopart A."/>
            <person name="Long M."/>
            <person name="Low L."/>
            <person name="Lozovsky E."/>
            <person name="Lu J."/>
            <person name="Luo M."/>
            <person name="Machado C.A."/>
            <person name="Makalowski W."/>
            <person name="Marzo M."/>
            <person name="Matsuda M."/>
            <person name="Matzkin L."/>
            <person name="McAllister B."/>
            <person name="McBride C.S."/>
            <person name="McKernan B."/>
            <person name="McKernan K."/>
            <person name="Mendez-Lago M."/>
            <person name="Minx P."/>
            <person name="Mollenhauer M.U."/>
            <person name="Montooth K."/>
            <person name="Mount S.M."/>
            <person name="Mu X."/>
            <person name="Myers E."/>
            <person name="Negre B."/>
            <person name="Newfeld S."/>
            <person name="Nielsen R."/>
            <person name="Noor M.A."/>
            <person name="O'Grady P."/>
            <person name="Pachter L."/>
            <person name="Papaceit M."/>
            <person name="Parisi M.J."/>
            <person name="Parisi M."/>
            <person name="Parts L."/>
            <person name="Pedersen J.S."/>
            <person name="Pesole G."/>
            <person name="Phillippy A.M."/>
            <person name="Ponting C.P."/>
            <person name="Pop M."/>
            <person name="Porcelli D."/>
            <person name="Powell J.R."/>
            <person name="Prohaska S."/>
            <person name="Pruitt K."/>
            <person name="Puig M."/>
            <person name="Quesneville H."/>
            <person name="Ram K.R."/>
            <person name="Rand D."/>
            <person name="Rasmussen M.D."/>
            <person name="Reed L.K."/>
            <person name="Reenan R."/>
            <person name="Reily A."/>
            <person name="Remington K.A."/>
            <person name="Rieger T.T."/>
            <person name="Ritchie M.G."/>
            <person name="Robin C."/>
            <person name="Rogers Y.H."/>
            <person name="Rohde C."/>
            <person name="Rozas J."/>
            <person name="Rubenfield M.J."/>
            <person name="Ruiz A."/>
            <person name="Russo S."/>
            <person name="Salzberg S.L."/>
            <person name="Sanchez-Gracia A."/>
            <person name="Saranga D.J."/>
            <person name="Sato H."/>
            <person name="Schaeffer S.W."/>
            <person name="Schatz M.C."/>
            <person name="Schlenke T."/>
            <person name="Schwartz R."/>
            <person name="Segarra C."/>
            <person name="Singh R.S."/>
            <person name="Sirot L."/>
            <person name="Sirota M."/>
            <person name="Sisneros N.B."/>
            <person name="Smith C.D."/>
            <person name="Smith T.F."/>
            <person name="Spieth J."/>
            <person name="Stage D.E."/>
            <person name="Stark A."/>
            <person name="Stephan W."/>
            <person name="Strausberg R.L."/>
            <person name="Strempel S."/>
            <person name="Sturgill D."/>
            <person name="Sutton G."/>
            <person name="Sutton G.G."/>
            <person name="Tao W."/>
            <person name="Teichmann S."/>
            <person name="Tobari Y.N."/>
            <person name="Tomimura Y."/>
            <person name="Tsolas J.M."/>
            <person name="Valente V.L."/>
            <person name="Venter E."/>
            <person name="Venter J.C."/>
            <person name="Vicario S."/>
            <person name="Vieira F.G."/>
            <person name="Vilella A.J."/>
            <person name="Villasante A."/>
            <person name="Walenz B."/>
            <person name="Wang J."/>
            <person name="Wasserman M."/>
            <person name="Watts T."/>
            <person name="Wilson D."/>
            <person name="Wilson R.K."/>
            <person name="Wing R.A."/>
            <person name="Wolfner M.F."/>
            <person name="Wong A."/>
            <person name="Wong G.K."/>
            <person name="Wu C.I."/>
            <person name="Wu G."/>
            <person name="Yamamoto D."/>
            <person name="Yang H.P."/>
            <person name="Yang S.P."/>
            <person name="Yorke J.A."/>
            <person name="Yoshida K."/>
            <person name="Zdobnov E."/>
            <person name="Zhang P."/>
            <person name="Zhang Y."/>
            <person name="Zimin A.V."/>
            <person name="Baldwin J."/>
            <person name="Abdouelleil A."/>
            <person name="Abdulkadir J."/>
            <person name="Abebe A."/>
            <person name="Abera B."/>
            <person name="Abreu J."/>
            <person name="Acer S.C."/>
            <person name="Aftuck L."/>
            <person name="Alexander A."/>
            <person name="An P."/>
            <person name="Anderson E."/>
            <person name="Anderson S."/>
            <person name="Arachi H."/>
            <person name="Azer M."/>
            <person name="Bachantsang P."/>
            <person name="Barry A."/>
            <person name="Bayul T."/>
            <person name="Berlin A."/>
            <person name="Bessette D."/>
            <person name="Bloom T."/>
            <person name="Blye J."/>
            <person name="Boguslavskiy L."/>
            <person name="Bonnet C."/>
            <person name="Boukhgalter B."/>
            <person name="Bourzgui I."/>
            <person name="Brown A."/>
            <person name="Cahill P."/>
            <person name="Channer S."/>
            <person name="Cheshatsang Y."/>
            <person name="Chuda L."/>
            <person name="Citroen M."/>
            <person name="Collymore A."/>
            <person name="Cooke P."/>
            <person name="Costello M."/>
            <person name="D'Aco K."/>
            <person name="Daza R."/>
            <person name="De Haan G."/>
            <person name="DeGray S."/>
            <person name="DeMaso C."/>
            <person name="Dhargay N."/>
            <person name="Dooley K."/>
            <person name="Dooley E."/>
            <person name="Doricent M."/>
            <person name="Dorje P."/>
            <person name="Dorjee K."/>
            <person name="Dupes A."/>
            <person name="Elong R."/>
            <person name="Falk J."/>
            <person name="Farina A."/>
            <person name="Faro S."/>
            <person name="Ferguson D."/>
            <person name="Fisher S."/>
            <person name="Foley C.D."/>
            <person name="Franke A."/>
            <person name="Friedrich D."/>
            <person name="Gadbois L."/>
            <person name="Gearin G."/>
            <person name="Gearin C.R."/>
            <person name="Giannoukos G."/>
            <person name="Goode T."/>
            <person name="Graham J."/>
            <person name="Grandbois E."/>
            <person name="Grewal S."/>
            <person name="Gyaltsen K."/>
            <person name="Hafez N."/>
            <person name="Hagos B."/>
            <person name="Hall J."/>
            <person name="Henson C."/>
            <person name="Hollinger A."/>
            <person name="Honan T."/>
            <person name="Huard M.D."/>
            <person name="Hughes L."/>
            <person name="Hurhula B."/>
            <person name="Husby M.E."/>
            <person name="Kamat A."/>
            <person name="Kanga B."/>
            <person name="Kashin S."/>
            <person name="Khazanovich D."/>
            <person name="Kisner P."/>
            <person name="Lance K."/>
            <person name="Lara M."/>
            <person name="Lee W."/>
            <person name="Lennon N."/>
            <person name="Letendre F."/>
            <person name="LeVine R."/>
            <person name="Lipovsky A."/>
            <person name="Liu X."/>
            <person name="Liu J."/>
            <person name="Liu S."/>
            <person name="Lokyitsang T."/>
            <person name="Lokyitsang Y."/>
            <person name="Lubonja R."/>
            <person name="Lui A."/>
            <person name="MacDonald P."/>
            <person name="Magnisalis V."/>
            <person name="Maru K."/>
            <person name="Matthews C."/>
            <person name="McCusker W."/>
            <person name="McDonough S."/>
            <person name="Mehta T."/>
            <person name="Meldrim J."/>
            <person name="Meneus L."/>
            <person name="Mihai O."/>
            <person name="Mihalev A."/>
            <person name="Mihova T."/>
            <person name="Mittelman R."/>
            <person name="Mlenga V."/>
            <person name="Montmayeur A."/>
            <person name="Mulrain L."/>
            <person name="Navidi A."/>
            <person name="Naylor J."/>
            <person name="Negash T."/>
            <person name="Nguyen T."/>
            <person name="Nguyen N."/>
            <person name="Nicol R."/>
            <person name="Norbu C."/>
            <person name="Norbu N."/>
            <person name="Novod N."/>
            <person name="O'Neill B."/>
            <person name="Osman S."/>
            <person name="Markiewicz E."/>
            <person name="Oyono O.L."/>
            <person name="Patti C."/>
            <person name="Phunkhang P."/>
            <person name="Pierre F."/>
            <person name="Priest M."/>
            <person name="Raghuraman S."/>
            <person name="Rege F."/>
            <person name="Reyes R."/>
            <person name="Rise C."/>
            <person name="Rogov P."/>
            <person name="Ross K."/>
            <person name="Ryan E."/>
            <person name="Settipalli S."/>
            <person name="Shea T."/>
            <person name="Sherpa N."/>
            <person name="Shi L."/>
            <person name="Shih D."/>
            <person name="Sparrow T."/>
            <person name="Spaulding J."/>
            <person name="Stalker J."/>
            <person name="Stange-Thomann N."/>
            <person name="Stavropoulos S."/>
            <person name="Stone C."/>
            <person name="Strader C."/>
            <person name="Tesfaye S."/>
            <person name="Thomson T."/>
            <person name="Thoulutsang Y."/>
            <person name="Thoulutsang D."/>
            <person name="Topham K."/>
            <person name="Topping I."/>
            <person name="Tsamla T."/>
            <person name="Vassiliev H."/>
            <person name="Vo A."/>
            <person name="Wangchuk T."/>
            <person name="Wangdi T."/>
            <person name="Weiand M."/>
            <person name="Wilkinson J."/>
            <person name="Wilson A."/>
            <person name="Yadav S."/>
            <person name="Young G."/>
            <person name="Yu Q."/>
            <person name="Zembek L."/>
            <person name="Zhong D."/>
            <person name="Zimmer A."/>
            <person name="Zwirko Z."/>
            <person name="Jaffe D.B."/>
            <person name="Alvarez P."/>
            <person name="Brockman W."/>
            <person name="Butler J."/>
            <person name="Chin C."/>
            <person name="Gnerre S."/>
            <person name="Grabherr M."/>
            <person name="Kleber M."/>
            <person name="Mauceli E."/>
            <person name="MacCallum I."/>
        </authorList>
    </citation>
    <scope>NUCLEOTIDE SEQUENCE [LARGE SCALE GENOMIC DNA]</scope>
    <source>
        <strain evidence="10">Tucson 14030-0811.24</strain>
    </source>
</reference>
<keyword evidence="2 7" id="KW-0808">Transferase</keyword>